<organism evidence="2 3">
    <name type="scientific">Acidaminococcus fermentans</name>
    <dbReference type="NCBI Taxonomy" id="905"/>
    <lineage>
        <taxon>Bacteria</taxon>
        <taxon>Bacillati</taxon>
        <taxon>Bacillota</taxon>
        <taxon>Negativicutes</taxon>
        <taxon>Acidaminococcales</taxon>
        <taxon>Acidaminococcaceae</taxon>
        <taxon>Acidaminococcus</taxon>
    </lineage>
</organism>
<reference evidence="2 3" key="1">
    <citation type="submission" date="2019-08" db="EMBL/GenBank/DDBJ databases">
        <title>In-depth cultivation of the pig gut microbiome towards novel bacterial diversity and tailored functional studies.</title>
        <authorList>
            <person name="Wylensek D."/>
            <person name="Hitch T.C.A."/>
            <person name="Clavel T."/>
        </authorList>
    </citation>
    <scope>NUCLEOTIDE SEQUENCE [LARGE SCALE GENOMIC DNA]</scope>
    <source>
        <strain evidence="2 3">WCA-389-WT-5B</strain>
    </source>
</reference>
<evidence type="ECO:0000256" key="1">
    <source>
        <dbReference type="SAM" id="MobiDB-lite"/>
    </source>
</evidence>
<sequence length="198" mass="23085">MILRGDVYEMANRRMICRDVVKRDHFLRLKPSSQGLYMHLLLDADDDGFVGNPLAIVRYTSCTEEDMAELDRLNYILTFTSGVVVIRHWFYHNNIRKDRYRASTAVEKQYVTLSSEGVYVIKEECKEHWLPGFWNPGNQNPTPSQPVGRPQWQPKGNNLAPTWQSDEESLATEWQSSEKEEMETDFWEKSGNPHSDRA</sequence>
<feature type="region of interest" description="Disordered" evidence="1">
    <location>
        <begin position="132"/>
        <end position="198"/>
    </location>
</feature>
<accession>A0A6N7W015</accession>
<protein>
    <submittedName>
        <fullName evidence="2">Uncharacterized protein</fullName>
    </submittedName>
</protein>
<name>A0A6N7W015_ACIFE</name>
<evidence type="ECO:0000313" key="2">
    <source>
        <dbReference type="EMBL" id="MSS81833.1"/>
    </source>
</evidence>
<feature type="compositionally biased region" description="Polar residues" evidence="1">
    <location>
        <begin position="154"/>
        <end position="164"/>
    </location>
</feature>
<dbReference type="AlphaFoldDB" id="A0A6N7W015"/>
<evidence type="ECO:0000313" key="3">
    <source>
        <dbReference type="Proteomes" id="UP000441455"/>
    </source>
</evidence>
<dbReference type="Proteomes" id="UP000441455">
    <property type="component" value="Unassembled WGS sequence"/>
</dbReference>
<proteinExistence type="predicted"/>
<comment type="caution">
    <text evidence="2">The sequence shown here is derived from an EMBL/GenBank/DDBJ whole genome shotgun (WGS) entry which is preliminary data.</text>
</comment>
<gene>
    <name evidence="2" type="ORF">FX155_04340</name>
</gene>
<dbReference type="EMBL" id="VULN01000005">
    <property type="protein sequence ID" value="MSS81833.1"/>
    <property type="molecule type" value="Genomic_DNA"/>
</dbReference>